<feature type="domain" description="FAD-dependent urate hydroxylase HpyO/Asp monooxygenase CreE-like FAD/NAD(P)-binding" evidence="1">
    <location>
        <begin position="10"/>
        <end position="150"/>
    </location>
</feature>
<dbReference type="InterPro" id="IPR038732">
    <property type="entry name" value="HpyO/CreE_NAD-binding"/>
</dbReference>
<organism evidence="2 3">
    <name type="scientific">Zhihengliuella flava</name>
    <dbReference type="NCBI Taxonomy" id="1285193"/>
    <lineage>
        <taxon>Bacteria</taxon>
        <taxon>Bacillati</taxon>
        <taxon>Actinomycetota</taxon>
        <taxon>Actinomycetes</taxon>
        <taxon>Micrococcales</taxon>
        <taxon>Micrococcaceae</taxon>
        <taxon>Zhihengliuella</taxon>
    </lineage>
</organism>
<sequence>MSAAPLRVCLVGAGPKALFALQELCALWPGASRIRVDLFDPAEPGGGAVWDPELPLAWRLNAPAAMVDARGPGWDLPLSAWLRRHHPEHAEERFPPRALVGVYLRQAFAALAADPRVEVRHHRSRVTGLGTGPGQIDPSAYDEVLLATGHAGLPAQLRRHAEAVPAGATATVRGAALTGLDALLLLTESRGGRWSRTPEDSLARLTYHPSGHEPARVVLRSRTGAVMAPKPEHQHPWLEPVVAAAAAQVRAWGAQVRARPAGDPVSLSPLWGVLLRAAGEAARAARVSTTPLRLWRAALTGSPVRDAAVSPGRQQAAYLSSRLAIDAGAAPPDELWLWGRIWQGVYRDLVQALDRIPRSARDQLRFRRVAGTLERVSFGPPAETVRKFLALLECGRAEVVATGDDAREPDAGEPAASGTDASARELAALTAGPGVLTAPAPAAGAVTTTPSAPAFREPLYADLFQRGLITVRPGERGVLTDPDATCLDAYGRRVEGVAVLGRPTEDPVLGHDTLDRTLHGDGPRWARGVVARWGHRALQDASGLAATPASAGPRKGNTP</sequence>
<dbReference type="InterPro" id="IPR036188">
    <property type="entry name" value="FAD/NAD-bd_sf"/>
</dbReference>
<dbReference type="InterPro" id="IPR052189">
    <property type="entry name" value="L-asp_N-monooxygenase_NS-form"/>
</dbReference>
<dbReference type="RefSeq" id="WP_196836261.1">
    <property type="nucleotide sequence ID" value="NZ_JADOTZ010000001.1"/>
</dbReference>
<dbReference type="EMBL" id="JADOTZ010000001">
    <property type="protein sequence ID" value="MBG6085031.1"/>
    <property type="molecule type" value="Genomic_DNA"/>
</dbReference>
<reference evidence="2" key="1">
    <citation type="submission" date="2020-11" db="EMBL/GenBank/DDBJ databases">
        <title>Sequencing the genomes of 1000 actinobacteria strains.</title>
        <authorList>
            <person name="Klenk H.-P."/>
        </authorList>
    </citation>
    <scope>NUCLEOTIDE SEQUENCE</scope>
    <source>
        <strain evidence="2">DSM 26152</strain>
    </source>
</reference>
<evidence type="ECO:0000313" key="3">
    <source>
        <dbReference type="Proteomes" id="UP000625033"/>
    </source>
</evidence>
<name>A0A931DCQ3_9MICC</name>
<evidence type="ECO:0000313" key="2">
    <source>
        <dbReference type="EMBL" id="MBG6085031.1"/>
    </source>
</evidence>
<keyword evidence="3" id="KW-1185">Reference proteome</keyword>
<gene>
    <name evidence="2" type="ORF">IW252_001798</name>
</gene>
<protein>
    <submittedName>
        <fullName evidence="2">Diaminopimelate decarboxylase</fullName>
        <ecNumber evidence="2">4.1.1.20</ecNumber>
    </submittedName>
</protein>
<comment type="caution">
    <text evidence="2">The sequence shown here is derived from an EMBL/GenBank/DDBJ whole genome shotgun (WGS) entry which is preliminary data.</text>
</comment>
<dbReference type="PANTHER" id="PTHR40254:SF1">
    <property type="entry name" value="BLR0577 PROTEIN"/>
    <property type="match status" value="1"/>
</dbReference>
<accession>A0A931DCQ3</accession>
<proteinExistence type="predicted"/>
<dbReference type="PANTHER" id="PTHR40254">
    <property type="entry name" value="BLR0577 PROTEIN"/>
    <property type="match status" value="1"/>
</dbReference>
<dbReference type="AlphaFoldDB" id="A0A931DCQ3"/>
<dbReference type="Proteomes" id="UP000625033">
    <property type="component" value="Unassembled WGS sequence"/>
</dbReference>
<dbReference type="GO" id="GO:0008836">
    <property type="term" value="F:diaminopimelate decarboxylase activity"/>
    <property type="evidence" value="ECO:0007669"/>
    <property type="project" value="UniProtKB-EC"/>
</dbReference>
<dbReference type="SUPFAM" id="SSF51905">
    <property type="entry name" value="FAD/NAD(P)-binding domain"/>
    <property type="match status" value="1"/>
</dbReference>
<evidence type="ECO:0000259" key="1">
    <source>
        <dbReference type="Pfam" id="PF13454"/>
    </source>
</evidence>
<dbReference type="EC" id="4.1.1.20" evidence="2"/>
<dbReference type="Pfam" id="PF13454">
    <property type="entry name" value="NAD_binding_9"/>
    <property type="match status" value="1"/>
</dbReference>
<keyword evidence="2" id="KW-0456">Lyase</keyword>